<dbReference type="Pfam" id="PF03787">
    <property type="entry name" value="RAMPs"/>
    <property type="match status" value="1"/>
</dbReference>
<protein>
    <submittedName>
        <fullName evidence="3">CRISPR-associated protein Cmr1</fullName>
    </submittedName>
</protein>
<dbReference type="STRING" id="937334.SAMN05444406_1177"/>
<dbReference type="RefSeq" id="WP_092282398.1">
    <property type="nucleotide sequence ID" value="NZ_FOXR01000017.1"/>
</dbReference>
<dbReference type="NCBIfam" id="TIGR01894">
    <property type="entry name" value="cas_TM1795_cmr1"/>
    <property type="match status" value="1"/>
</dbReference>
<gene>
    <name evidence="3" type="ORF">SAMN05444406_1177</name>
</gene>
<evidence type="ECO:0000313" key="3">
    <source>
        <dbReference type="EMBL" id="SFQ19231.1"/>
    </source>
</evidence>
<reference evidence="3 4" key="1">
    <citation type="submission" date="2016-10" db="EMBL/GenBank/DDBJ databases">
        <authorList>
            <person name="de Groot N.N."/>
        </authorList>
    </citation>
    <scope>NUCLEOTIDE SEQUENCE [LARGE SCALE GENOMIC DNA]</scope>
    <source>
        <strain evidence="3 4">DSM 20678</strain>
    </source>
</reference>
<evidence type="ECO:0000259" key="2">
    <source>
        <dbReference type="Pfam" id="PF03787"/>
    </source>
</evidence>
<sequence length="329" mass="37742">MSEKEVIVKLKTITPLWTGDAWQESSQLRPSSLFGSLRFWFSVYWKFIKNGSIEDLNHDEEATDSSRISPLIKQIVLKYIFDHGNVEDMDSLIDKALEEIEISVPSRLFGCTGWKSRVDIEIKSSKPKKHSKDGIEFKFPKGQINSEGWLNRVLFQDGSAINVYEDVELVVKTTEYWWNKYLADFFEFFKDKIILVGGKLSLGFGMVNIRLVGDSASDDDTEMPEENTIGNIMMTRKITGINYGEGKKILGFNFKYYLRKREDRHFRKKNFGDLGKASNVYVSHLLEGDRNSVYLICLNLDGSRIPINVVDKYVNSLRELNEGRGGNNA</sequence>
<accession>A0A1I5WHW8</accession>
<dbReference type="AlphaFoldDB" id="A0A1I5WHW8"/>
<feature type="domain" description="CRISPR type III-associated protein" evidence="2">
    <location>
        <begin position="9"/>
        <end position="206"/>
    </location>
</feature>
<dbReference type="EMBL" id="FOXR01000017">
    <property type="protein sequence ID" value="SFQ19231.1"/>
    <property type="molecule type" value="Genomic_DNA"/>
</dbReference>
<dbReference type="Proteomes" id="UP000198577">
    <property type="component" value="Unassembled WGS sequence"/>
</dbReference>
<evidence type="ECO:0000313" key="4">
    <source>
        <dbReference type="Proteomes" id="UP000198577"/>
    </source>
</evidence>
<evidence type="ECO:0000256" key="1">
    <source>
        <dbReference type="ARBA" id="ARBA00023118"/>
    </source>
</evidence>
<name>A0A1I5WHW8_9FIRM</name>
<keyword evidence="4" id="KW-1185">Reference proteome</keyword>
<dbReference type="InterPro" id="IPR005537">
    <property type="entry name" value="RAMP_III_fam"/>
</dbReference>
<dbReference type="GO" id="GO:0051607">
    <property type="term" value="P:defense response to virus"/>
    <property type="evidence" value="ECO:0007669"/>
    <property type="project" value="UniProtKB-KW"/>
</dbReference>
<organism evidence="3 4">
    <name type="scientific">Caldicoprobacter faecalis</name>
    <dbReference type="NCBI Taxonomy" id="937334"/>
    <lineage>
        <taxon>Bacteria</taxon>
        <taxon>Bacillati</taxon>
        <taxon>Bacillota</taxon>
        <taxon>Clostridia</taxon>
        <taxon>Caldicoprobacterales</taxon>
        <taxon>Caldicoprobacteraceae</taxon>
        <taxon>Caldicoprobacter</taxon>
    </lineage>
</organism>
<keyword evidence="1" id="KW-0051">Antiviral defense</keyword>
<proteinExistence type="predicted"/>
<dbReference type="InterPro" id="IPR007522">
    <property type="entry name" value="CRISPR-assoc_prot_TM1795"/>
</dbReference>
<dbReference type="OrthoDB" id="9803106at2"/>